<dbReference type="AlphaFoldDB" id="A0A8E2JA28"/>
<evidence type="ECO:0000256" key="1">
    <source>
        <dbReference type="SAM" id="Phobius"/>
    </source>
</evidence>
<dbReference type="OrthoDB" id="9997739at2759"/>
<keyword evidence="1" id="KW-1133">Transmembrane helix</keyword>
<evidence type="ECO:0000313" key="3">
    <source>
        <dbReference type="Proteomes" id="UP000250266"/>
    </source>
</evidence>
<organism evidence="2 3">
    <name type="scientific">Lepidopterella palustris CBS 459.81</name>
    <dbReference type="NCBI Taxonomy" id="1314670"/>
    <lineage>
        <taxon>Eukaryota</taxon>
        <taxon>Fungi</taxon>
        <taxon>Dikarya</taxon>
        <taxon>Ascomycota</taxon>
        <taxon>Pezizomycotina</taxon>
        <taxon>Dothideomycetes</taxon>
        <taxon>Pleosporomycetidae</taxon>
        <taxon>Mytilinidiales</taxon>
        <taxon>Argynnaceae</taxon>
        <taxon>Lepidopterella</taxon>
    </lineage>
</organism>
<evidence type="ECO:0000313" key="2">
    <source>
        <dbReference type="EMBL" id="OCK74867.1"/>
    </source>
</evidence>
<reference evidence="2 3" key="1">
    <citation type="journal article" date="2016" name="Nat. Commun.">
        <title>Ectomycorrhizal ecology is imprinted in the genome of the dominant symbiotic fungus Cenococcum geophilum.</title>
        <authorList>
            <consortium name="DOE Joint Genome Institute"/>
            <person name="Peter M."/>
            <person name="Kohler A."/>
            <person name="Ohm R.A."/>
            <person name="Kuo A."/>
            <person name="Krutzmann J."/>
            <person name="Morin E."/>
            <person name="Arend M."/>
            <person name="Barry K.W."/>
            <person name="Binder M."/>
            <person name="Choi C."/>
            <person name="Clum A."/>
            <person name="Copeland A."/>
            <person name="Grisel N."/>
            <person name="Haridas S."/>
            <person name="Kipfer T."/>
            <person name="LaButti K."/>
            <person name="Lindquist E."/>
            <person name="Lipzen A."/>
            <person name="Maire R."/>
            <person name="Meier B."/>
            <person name="Mihaltcheva S."/>
            <person name="Molinier V."/>
            <person name="Murat C."/>
            <person name="Poggeler S."/>
            <person name="Quandt C.A."/>
            <person name="Sperisen C."/>
            <person name="Tritt A."/>
            <person name="Tisserant E."/>
            <person name="Crous P.W."/>
            <person name="Henrissat B."/>
            <person name="Nehls U."/>
            <person name="Egli S."/>
            <person name="Spatafora J.W."/>
            <person name="Grigoriev I.V."/>
            <person name="Martin F.M."/>
        </authorList>
    </citation>
    <scope>NUCLEOTIDE SEQUENCE [LARGE SCALE GENOMIC DNA]</scope>
    <source>
        <strain evidence="2 3">CBS 459.81</strain>
    </source>
</reference>
<keyword evidence="1" id="KW-0812">Transmembrane</keyword>
<proteinExistence type="predicted"/>
<protein>
    <submittedName>
        <fullName evidence="2">Uncharacterized protein</fullName>
    </submittedName>
</protein>
<dbReference type="Proteomes" id="UP000250266">
    <property type="component" value="Unassembled WGS sequence"/>
</dbReference>
<keyword evidence="3" id="KW-1185">Reference proteome</keyword>
<dbReference type="EMBL" id="KV745401">
    <property type="protein sequence ID" value="OCK74867.1"/>
    <property type="molecule type" value="Genomic_DNA"/>
</dbReference>
<gene>
    <name evidence="2" type="ORF">K432DRAFT_468043</name>
</gene>
<sequence>EQILPRRPLTPIPKCLKARLLTESIRTVTRLVTKKNFKDRGYNAELSIFIYIKVYLFAYQYFFSKLEKLAL</sequence>
<feature type="non-terminal residue" evidence="2">
    <location>
        <position position="1"/>
    </location>
</feature>
<feature type="transmembrane region" description="Helical" evidence="1">
    <location>
        <begin position="44"/>
        <end position="62"/>
    </location>
</feature>
<keyword evidence="1" id="KW-0472">Membrane</keyword>
<accession>A0A8E2JA28</accession>
<name>A0A8E2JA28_9PEZI</name>